<evidence type="ECO:0000259" key="11">
    <source>
        <dbReference type="SMART" id="SM00062"/>
    </source>
</evidence>
<reference evidence="13 14" key="1">
    <citation type="submission" date="2024-04" db="EMBL/GenBank/DDBJ databases">
        <title>Okeanomitos corallinicola gen. &amp; sp. nov. (Nostocales, Cyanobacteria), a new toxic marine heterocyst-forming cyanobacterium from a coral reef.</title>
        <authorList>
            <person name="Li H."/>
            <person name="Li R."/>
            <person name="Kang J."/>
            <person name="Hii K.S."/>
            <person name="Mohamed H.F."/>
            <person name="Xu X."/>
            <person name="Luo Z."/>
        </authorList>
    </citation>
    <scope>NUCLEOTIDE SEQUENCE [LARGE SCALE GENOMIC DNA]</scope>
    <source>
        <strain evidence="13 14">TIOX110</strain>
    </source>
</reference>
<evidence type="ECO:0000256" key="9">
    <source>
        <dbReference type="ARBA" id="ARBA00023303"/>
    </source>
</evidence>
<comment type="subcellular location">
    <subcellularLocation>
        <location evidence="1">Membrane</location>
        <topology evidence="1">Multi-pass membrane protein</topology>
    </subcellularLocation>
</comment>
<dbReference type="SMART" id="SM00062">
    <property type="entry name" value="PBPb"/>
    <property type="match status" value="1"/>
</dbReference>
<dbReference type="SUPFAM" id="SSF81324">
    <property type="entry name" value="Voltage-gated potassium channels"/>
    <property type="match status" value="1"/>
</dbReference>
<accession>A0ABZ2UTL9</accession>
<evidence type="ECO:0000256" key="1">
    <source>
        <dbReference type="ARBA" id="ARBA00004141"/>
    </source>
</evidence>
<keyword evidence="4 10" id="KW-1133">Transmembrane helix</keyword>
<evidence type="ECO:0000256" key="3">
    <source>
        <dbReference type="ARBA" id="ARBA00022692"/>
    </source>
</evidence>
<name>A0ABZ2UTL9_9CYAN</name>
<dbReference type="Proteomes" id="UP001483337">
    <property type="component" value="Chromosome"/>
</dbReference>
<evidence type="ECO:0000313" key="14">
    <source>
        <dbReference type="Proteomes" id="UP001483337"/>
    </source>
</evidence>
<feature type="transmembrane region" description="Helical" evidence="10">
    <location>
        <begin position="193"/>
        <end position="214"/>
    </location>
</feature>
<dbReference type="SMART" id="SM00079">
    <property type="entry name" value="PBPe"/>
    <property type="match status" value="1"/>
</dbReference>
<feature type="domain" description="Ionotropic glutamate receptor C-terminal" evidence="12">
    <location>
        <begin position="50"/>
        <end position="380"/>
    </location>
</feature>
<dbReference type="PANTHER" id="PTHR18966">
    <property type="entry name" value="IONOTROPIC GLUTAMATE RECEPTOR"/>
    <property type="match status" value="1"/>
</dbReference>
<keyword evidence="8" id="KW-0325">Glycoprotein</keyword>
<keyword evidence="9" id="KW-0407">Ion channel</keyword>
<feature type="domain" description="Solute-binding protein family 3/N-terminal" evidence="11">
    <location>
        <begin position="50"/>
        <end position="380"/>
    </location>
</feature>
<sequence length="380" mass="41810">MFDYKNKFNISRILLTLATSAGISVFSYCLPAFSQTPNSEINSARIEQKKFKVGITGSAPFVVKSSDNQYQGISLDIWQQFTQAQNLEYEFIPQQNVESGINGIKKGELDVVIGPISITAERRQEVDFSQPFYIAQIGVLVPSEAPSLWSRLKPFFGIATLSSIGFICLSLFIVGNLIWLAEHRQNSEQFPKSYINGVGNGMWFAVVTLTTVGYGDRAPVTKAGRIIAGIWMMVTLVTVSSLTAGLASAFTLSMTNLSNDSFQSPEDLKGARIAVVSGTTGVKWGKYYQSRLIEIGNLPEAIKLVETGKADGVIFDNPALEYYLKQNPQLDLKIADFSVGTESYGFALPMGSSLVYDLDVNLLQLEQEGNIQEIADKWLK</sequence>
<feature type="transmembrane region" description="Helical" evidence="10">
    <location>
        <begin position="155"/>
        <end position="181"/>
    </location>
</feature>
<dbReference type="EMBL" id="CP150886">
    <property type="protein sequence ID" value="WZB87533.1"/>
    <property type="molecule type" value="Genomic_DNA"/>
</dbReference>
<dbReference type="InterPro" id="IPR001638">
    <property type="entry name" value="Solute-binding_3/MltF_N"/>
</dbReference>
<dbReference type="Gene3D" id="3.40.190.10">
    <property type="entry name" value="Periplasmic binding protein-like II"/>
    <property type="match status" value="3"/>
</dbReference>
<evidence type="ECO:0000256" key="7">
    <source>
        <dbReference type="ARBA" id="ARBA00023170"/>
    </source>
</evidence>
<keyword evidence="2" id="KW-0813">Transport</keyword>
<dbReference type="Gene3D" id="1.10.287.70">
    <property type="match status" value="1"/>
</dbReference>
<protein>
    <submittedName>
        <fullName evidence="13">Transporter substrate-binding domain-containing protein</fullName>
    </submittedName>
</protein>
<dbReference type="InterPro" id="IPR015683">
    <property type="entry name" value="Ionotropic_Glu_rcpt"/>
</dbReference>
<evidence type="ECO:0000259" key="12">
    <source>
        <dbReference type="SMART" id="SM00079"/>
    </source>
</evidence>
<gene>
    <name evidence="13" type="ORF">WJM97_19550</name>
</gene>
<dbReference type="RefSeq" id="WP_353930446.1">
    <property type="nucleotide sequence ID" value="NZ_CP150886.1"/>
</dbReference>
<dbReference type="SUPFAM" id="SSF53850">
    <property type="entry name" value="Periplasmic binding protein-like II"/>
    <property type="match status" value="1"/>
</dbReference>
<evidence type="ECO:0000256" key="8">
    <source>
        <dbReference type="ARBA" id="ARBA00023180"/>
    </source>
</evidence>
<evidence type="ECO:0000256" key="4">
    <source>
        <dbReference type="ARBA" id="ARBA00022989"/>
    </source>
</evidence>
<evidence type="ECO:0000256" key="6">
    <source>
        <dbReference type="ARBA" id="ARBA00023136"/>
    </source>
</evidence>
<proteinExistence type="predicted"/>
<keyword evidence="5" id="KW-0406">Ion transport</keyword>
<dbReference type="InterPro" id="IPR001320">
    <property type="entry name" value="Iontro_rcpt_C"/>
</dbReference>
<dbReference type="Pfam" id="PF00060">
    <property type="entry name" value="Lig_chan"/>
    <property type="match status" value="1"/>
</dbReference>
<evidence type="ECO:0000256" key="2">
    <source>
        <dbReference type="ARBA" id="ARBA00022448"/>
    </source>
</evidence>
<keyword evidence="3 10" id="KW-0812">Transmembrane</keyword>
<evidence type="ECO:0000256" key="5">
    <source>
        <dbReference type="ARBA" id="ARBA00023065"/>
    </source>
</evidence>
<dbReference type="Pfam" id="PF00497">
    <property type="entry name" value="SBP_bac_3"/>
    <property type="match status" value="1"/>
</dbReference>
<keyword evidence="6 10" id="KW-0472">Membrane</keyword>
<keyword evidence="7" id="KW-0675">Receptor</keyword>
<keyword evidence="14" id="KW-1185">Reference proteome</keyword>
<organism evidence="13 14">
    <name type="scientific">Okeanomitos corallinicola TIOX110</name>
    <dbReference type="NCBI Taxonomy" id="3133117"/>
    <lineage>
        <taxon>Bacteria</taxon>
        <taxon>Bacillati</taxon>
        <taxon>Cyanobacteriota</taxon>
        <taxon>Cyanophyceae</taxon>
        <taxon>Nostocales</taxon>
        <taxon>Aphanizomenonaceae</taxon>
        <taxon>Okeanomitos</taxon>
    </lineage>
</organism>
<evidence type="ECO:0000313" key="13">
    <source>
        <dbReference type="EMBL" id="WZB87533.1"/>
    </source>
</evidence>
<evidence type="ECO:0000256" key="10">
    <source>
        <dbReference type="SAM" id="Phobius"/>
    </source>
</evidence>
<feature type="transmembrane region" description="Helical" evidence="10">
    <location>
        <begin position="226"/>
        <end position="252"/>
    </location>
</feature>